<dbReference type="PANTHER" id="PTHR11516:SF60">
    <property type="entry name" value="PYRUVATE DEHYDROGENASE E1 COMPONENT SUBUNIT ALPHA"/>
    <property type="match status" value="1"/>
</dbReference>
<dbReference type="SUPFAM" id="SSF52518">
    <property type="entry name" value="Thiamin diphosphate-binding fold (THDP-binding)"/>
    <property type="match status" value="1"/>
</dbReference>
<dbReference type="PANTHER" id="PTHR11516">
    <property type="entry name" value="PYRUVATE DEHYDROGENASE E1 COMPONENT, ALPHA SUBUNIT BACTERIAL AND ORGANELLAR"/>
    <property type="match status" value="1"/>
</dbReference>
<keyword evidence="5" id="KW-0670">Pyruvate</keyword>
<name>D1C6D1_SPHTD</name>
<dbReference type="InterPro" id="IPR050642">
    <property type="entry name" value="PDH_E1_Alpha_Subunit"/>
</dbReference>
<dbReference type="EMBL" id="CP001823">
    <property type="protein sequence ID" value="ACZ37669.1"/>
    <property type="molecule type" value="Genomic_DNA"/>
</dbReference>
<evidence type="ECO:0000313" key="5">
    <source>
        <dbReference type="EMBL" id="ACZ37669.1"/>
    </source>
</evidence>
<dbReference type="CDD" id="cd02000">
    <property type="entry name" value="TPP_E1_PDC_ADC_BCADC"/>
    <property type="match status" value="1"/>
</dbReference>
<dbReference type="EC" id="1.2.4.1" evidence="5"/>
<evidence type="ECO:0000256" key="3">
    <source>
        <dbReference type="ARBA" id="ARBA00023052"/>
    </source>
</evidence>
<protein>
    <submittedName>
        <fullName evidence="5">Pyruvate dehydrogenase (Acetyl-transferring)</fullName>
        <ecNumber evidence="5">1.2.4.1</ecNumber>
    </submittedName>
</protein>
<dbReference type="STRING" id="479434.Sthe_0230"/>
<reference evidence="6" key="1">
    <citation type="submission" date="2009-11" db="EMBL/GenBank/DDBJ databases">
        <title>The complete chromosome 1 of Sphaerobacter thermophilus DSM 20745.</title>
        <authorList>
            <person name="Lucas S."/>
            <person name="Copeland A."/>
            <person name="Lapidus A."/>
            <person name="Glavina del Rio T."/>
            <person name="Dalin E."/>
            <person name="Tice H."/>
            <person name="Bruce D."/>
            <person name="Goodwin L."/>
            <person name="Pitluck S."/>
            <person name="Kyrpides N."/>
            <person name="Mavromatis K."/>
            <person name="Ivanova N."/>
            <person name="Mikhailova N."/>
            <person name="LaButti K.M."/>
            <person name="Clum A."/>
            <person name="Sun H.I."/>
            <person name="Brettin T."/>
            <person name="Detter J.C."/>
            <person name="Han C."/>
            <person name="Larimer F."/>
            <person name="Land M."/>
            <person name="Hauser L."/>
            <person name="Markowitz V."/>
            <person name="Cheng J.F."/>
            <person name="Hugenholtz P."/>
            <person name="Woyke T."/>
            <person name="Wu D."/>
            <person name="Steenblock K."/>
            <person name="Schneider S."/>
            <person name="Pukall R."/>
            <person name="Goeker M."/>
            <person name="Klenk H.P."/>
            <person name="Eisen J.A."/>
        </authorList>
    </citation>
    <scope>NUCLEOTIDE SEQUENCE [LARGE SCALE GENOMIC DNA]</scope>
    <source>
        <strain evidence="6">ATCC 49802 / DSM 20745 / S 6022</strain>
    </source>
</reference>
<evidence type="ECO:0000256" key="2">
    <source>
        <dbReference type="ARBA" id="ARBA00023002"/>
    </source>
</evidence>
<dbReference type="RefSeq" id="WP_012870717.1">
    <property type="nucleotide sequence ID" value="NC_013523.1"/>
</dbReference>
<evidence type="ECO:0000259" key="4">
    <source>
        <dbReference type="Pfam" id="PF00676"/>
    </source>
</evidence>
<dbReference type="eggNOG" id="COG1071">
    <property type="taxonomic scope" value="Bacteria"/>
</dbReference>
<dbReference type="KEGG" id="sti:Sthe_0230"/>
<dbReference type="GO" id="GO:0006086">
    <property type="term" value="P:pyruvate decarboxylation to acetyl-CoA"/>
    <property type="evidence" value="ECO:0007669"/>
    <property type="project" value="TreeGrafter"/>
</dbReference>
<sequence>MSSETRAERLLDFYRRMLQLRRFEERSIELYQQGLMGGSLHVGIGQEAVAVGVCAALRPDDYMTNTYRGRPQFLAKGADPGRTMAELLGRRDGYCRGKGGPMHVTAVELGCLGANAIVGAGVPIAVGAALSAKMQGSDRVAVTFFGEGATNQGAWHEAMNLAAVWQAPVVLVLENNQYAEMTPIRRTVRIERLADRATAYGIPAVIVDGMDVEAVHAAAVVAVARARSGGGPTLIEAQTYRFKGHMIGDSEVYRTREEVTEWMARDPLRLSRQKLIELGVAEDALDRAEREVERWIEEAVAFALASPEPTVESAFEDVWVSPSS</sequence>
<keyword evidence="6" id="KW-1185">Reference proteome</keyword>
<dbReference type="InParanoid" id="D1C6D1"/>
<organism evidence="5 6">
    <name type="scientific">Sphaerobacter thermophilus (strain ATCC 49802 / DSM 20745 / KCCM 41009 / NCIMB 13125 / S 6022)</name>
    <dbReference type="NCBI Taxonomy" id="479434"/>
    <lineage>
        <taxon>Bacteria</taxon>
        <taxon>Pseudomonadati</taxon>
        <taxon>Thermomicrobiota</taxon>
        <taxon>Thermomicrobia</taxon>
        <taxon>Sphaerobacterales</taxon>
        <taxon>Sphaerobacterineae</taxon>
        <taxon>Sphaerobacteraceae</taxon>
        <taxon>Sphaerobacter</taxon>
    </lineage>
</organism>
<comment type="cofactor">
    <cofactor evidence="1">
        <name>thiamine diphosphate</name>
        <dbReference type="ChEBI" id="CHEBI:58937"/>
    </cofactor>
</comment>
<keyword evidence="2 5" id="KW-0560">Oxidoreductase</keyword>
<keyword evidence="3" id="KW-0786">Thiamine pyrophosphate</keyword>
<dbReference type="Proteomes" id="UP000002027">
    <property type="component" value="Chromosome 1"/>
</dbReference>
<dbReference type="AlphaFoldDB" id="D1C6D1"/>
<dbReference type="OrthoDB" id="9766715at2"/>
<evidence type="ECO:0000256" key="1">
    <source>
        <dbReference type="ARBA" id="ARBA00001964"/>
    </source>
</evidence>
<dbReference type="GO" id="GO:0004739">
    <property type="term" value="F:pyruvate dehydrogenase (acetyl-transferring) activity"/>
    <property type="evidence" value="ECO:0007669"/>
    <property type="project" value="UniProtKB-EC"/>
</dbReference>
<evidence type="ECO:0000313" key="6">
    <source>
        <dbReference type="Proteomes" id="UP000002027"/>
    </source>
</evidence>
<proteinExistence type="predicted"/>
<reference evidence="5 6" key="2">
    <citation type="journal article" date="2010" name="Stand. Genomic Sci.">
        <title>Complete genome sequence of Desulfohalobium retbaense type strain (HR(100)).</title>
        <authorList>
            <person name="Spring S."/>
            <person name="Nolan M."/>
            <person name="Lapidus A."/>
            <person name="Glavina Del Rio T."/>
            <person name="Copeland A."/>
            <person name="Tice H."/>
            <person name="Cheng J.F."/>
            <person name="Lucas S."/>
            <person name="Land M."/>
            <person name="Chen F."/>
            <person name="Bruce D."/>
            <person name="Goodwin L."/>
            <person name="Pitluck S."/>
            <person name="Ivanova N."/>
            <person name="Mavromatis K."/>
            <person name="Mikhailova N."/>
            <person name="Pati A."/>
            <person name="Chen A."/>
            <person name="Palaniappan K."/>
            <person name="Hauser L."/>
            <person name="Chang Y.J."/>
            <person name="Jeffries C.D."/>
            <person name="Munk C."/>
            <person name="Kiss H."/>
            <person name="Chain P."/>
            <person name="Han C."/>
            <person name="Brettin T."/>
            <person name="Detter J.C."/>
            <person name="Schuler E."/>
            <person name="Goker M."/>
            <person name="Rohde M."/>
            <person name="Bristow J."/>
            <person name="Eisen J.A."/>
            <person name="Markowitz V."/>
            <person name="Hugenholtz P."/>
            <person name="Kyrpides N.C."/>
            <person name="Klenk H.P."/>
        </authorList>
    </citation>
    <scope>NUCLEOTIDE SEQUENCE [LARGE SCALE GENOMIC DNA]</scope>
    <source>
        <strain evidence="6">ATCC 49802 / DSM 20745 / S 6022</strain>
    </source>
</reference>
<accession>D1C6D1</accession>
<dbReference type="InterPro" id="IPR029061">
    <property type="entry name" value="THDP-binding"/>
</dbReference>
<gene>
    <name evidence="5" type="ordered locus">Sthe_0230</name>
</gene>
<dbReference type="Gene3D" id="3.40.50.970">
    <property type="match status" value="1"/>
</dbReference>
<dbReference type="InterPro" id="IPR001017">
    <property type="entry name" value="DH_E1"/>
</dbReference>
<feature type="domain" description="Dehydrogenase E1 component" evidence="4">
    <location>
        <begin position="15"/>
        <end position="311"/>
    </location>
</feature>
<dbReference type="Pfam" id="PF00676">
    <property type="entry name" value="E1_dh"/>
    <property type="match status" value="1"/>
</dbReference>
<dbReference type="HOGENOM" id="CLU_029393_5_0_0"/>